<dbReference type="Proteomes" id="UP001139700">
    <property type="component" value="Unassembled WGS sequence"/>
</dbReference>
<keyword evidence="3" id="KW-1185">Reference proteome</keyword>
<dbReference type="Pfam" id="PF18962">
    <property type="entry name" value="Por_Secre_tail"/>
    <property type="match status" value="1"/>
</dbReference>
<accession>A0A9X1P8U9</accession>
<dbReference type="Gene3D" id="2.60.40.10">
    <property type="entry name" value="Immunoglobulins"/>
    <property type="match status" value="1"/>
</dbReference>
<evidence type="ECO:0000313" key="3">
    <source>
        <dbReference type="Proteomes" id="UP001139700"/>
    </source>
</evidence>
<feature type="domain" description="Secretion system C-terminal sorting" evidence="1">
    <location>
        <begin position="981"/>
        <end position="1052"/>
    </location>
</feature>
<gene>
    <name evidence="2" type="ORF">LXM24_01445</name>
</gene>
<reference evidence="2" key="1">
    <citation type="submission" date="2021-12" db="EMBL/GenBank/DDBJ databases">
        <title>Novel species in genus Dyadobacter.</title>
        <authorList>
            <person name="Ma C."/>
        </authorList>
    </citation>
    <scope>NUCLEOTIDE SEQUENCE</scope>
    <source>
        <strain evidence="2">CY399</strain>
    </source>
</reference>
<evidence type="ECO:0000259" key="1">
    <source>
        <dbReference type="Pfam" id="PF18962"/>
    </source>
</evidence>
<proteinExistence type="predicted"/>
<evidence type="ECO:0000313" key="2">
    <source>
        <dbReference type="EMBL" id="MCF0038730.1"/>
    </source>
</evidence>
<comment type="caution">
    <text evidence="2">The sequence shown here is derived from an EMBL/GenBank/DDBJ whole genome shotgun (WGS) entry which is preliminary data.</text>
</comment>
<dbReference type="EMBL" id="JAJTTA010000001">
    <property type="protein sequence ID" value="MCF0038730.1"/>
    <property type="molecule type" value="Genomic_DNA"/>
</dbReference>
<dbReference type="InterPro" id="IPR043710">
    <property type="entry name" value="DUF5650"/>
</dbReference>
<dbReference type="InterPro" id="IPR026444">
    <property type="entry name" value="Secre_tail"/>
</dbReference>
<dbReference type="AlphaFoldDB" id="A0A9X1P8U9"/>
<dbReference type="InterPro" id="IPR013783">
    <property type="entry name" value="Ig-like_fold"/>
</dbReference>
<dbReference type="Pfam" id="PF18888">
    <property type="entry name" value="DUF5650"/>
    <property type="match status" value="11"/>
</dbReference>
<dbReference type="NCBIfam" id="TIGR04183">
    <property type="entry name" value="Por_Secre_tail"/>
    <property type="match status" value="1"/>
</dbReference>
<dbReference type="RefSeq" id="WP_234611242.1">
    <property type="nucleotide sequence ID" value="NZ_CP098806.1"/>
</dbReference>
<sequence>MLLPVFTGVSQAQKTHVAGRPGSGSFGSKITVLTNGNYVVTDPDWSNGGVAKVGAVYLYDGATHKLISTLTGSKANDHVGNFGVTALSNGNFVVSSPHWSNGSASNAGAVTWANGTAGISGKVNASNSLVGSQADDFIGSGYVYPLKNGNYVVRSTQWNNGPAAEAGAVTWGNGNTGITGVVSASNSLVGLKADDKVGTDNVVELANGNFVVQSRHWDNGSVHNAGAVTLASGTTGITGAVSVSNSLVGSSANDQVGFHVLALANGNYVVRSYGWNNGPMAEAGAVTWGNGLTGITGVVSASNSLVGSTAHSYVGNLTALANGNYVVASPYWDNGPVIDAGAVTWCDGSKGMTGVISAANSLVGSRTRDMVGNVFPLSNGNYVVGSSGWQVATDVRVGAATWVNGTTGLTGVVSTSNSLVGTTDLDEVGGIITALTNGNYVVSSFGWSNGPVRAAGAVTLANGTTGMTGVVSVSNSLVGSSEEDEVGYVVPLTNGNYVVSSYNWDNASVKDAGAVTWCTGTTGLTGVVNASNSLVGSTEDDKVGYNIRGLGNGNYVVSSIYWKSVPENYTGAVTWGDGNTGITGPVSVSNSLVGSPAHDFIGFIYELDNGDYFISAFQWHNGDKYHAGAMTPLSGQASLSGVAKSCNSILGTTANGGWTFNVTRNNVYDYALVGYGAGNFYVIVKDGSVDDNLAGDHSEVTETIAGAPVTFLNDCGEVGIVAPSAEGSAVNGAVSVKVYVANSAPSAGQPYVRRHYDITPASNANTATGRVTLFFAQSDFDDFNDNRESAPALPTGPTDNDGIQNIRITQNHGTSQYGSPGSYTGWTGAGPAVVLINPEDGDIVWNDVAKRWEVGFAVTGFSGFFVHSNVDETVLPVHLVSFAAQKAEGNALLKWKTTSEINASHFDVERSVDGKQYIIVGTMQAIGDANKEVDYSFTDTTFASLARVAYYRLRSVDADGSYAYSHVVSLQDDGKHLSNYLYPNPVQTGTSVMFNAGSRPGNIHIVDLKGRRIDAAITQRSDTEFVLSQLPQGIYVVKFDTDHGTEIQKLVVE</sequence>
<name>A0A9X1P8U9_9BACT</name>
<protein>
    <submittedName>
        <fullName evidence="2">T9SS type A sorting domain-containing protein</fullName>
    </submittedName>
</protein>
<organism evidence="2 3">
    <name type="scientific">Dyadobacter fanqingshengii</name>
    <dbReference type="NCBI Taxonomy" id="2906443"/>
    <lineage>
        <taxon>Bacteria</taxon>
        <taxon>Pseudomonadati</taxon>
        <taxon>Bacteroidota</taxon>
        <taxon>Cytophagia</taxon>
        <taxon>Cytophagales</taxon>
        <taxon>Spirosomataceae</taxon>
        <taxon>Dyadobacter</taxon>
    </lineage>
</organism>